<dbReference type="RefSeq" id="WP_188446836.1">
    <property type="nucleotide sequence ID" value="NZ_BMDW01000010.1"/>
</dbReference>
<feature type="transmembrane region" description="Helical" evidence="8">
    <location>
        <begin position="338"/>
        <end position="355"/>
    </location>
</feature>
<dbReference type="CDD" id="cd13138">
    <property type="entry name" value="MATE_yoeA_like"/>
    <property type="match status" value="1"/>
</dbReference>
<accession>A0ABQ1GRY4</accession>
<dbReference type="InterPro" id="IPR052031">
    <property type="entry name" value="Membrane_Transporter-Flippase"/>
</dbReference>
<evidence type="ECO:0000256" key="7">
    <source>
        <dbReference type="SAM" id="MobiDB-lite"/>
    </source>
</evidence>
<feature type="transmembrane region" description="Helical" evidence="8">
    <location>
        <begin position="71"/>
        <end position="93"/>
    </location>
</feature>
<feature type="transmembrane region" description="Helical" evidence="8">
    <location>
        <begin position="307"/>
        <end position="326"/>
    </location>
</feature>
<comment type="subcellular location">
    <subcellularLocation>
        <location evidence="1">Cell inner membrane</location>
        <topology evidence="1">Multi-pass membrane protein</topology>
    </subcellularLocation>
</comment>
<evidence type="ECO:0000256" key="4">
    <source>
        <dbReference type="ARBA" id="ARBA00022692"/>
    </source>
</evidence>
<evidence type="ECO:0000313" key="9">
    <source>
        <dbReference type="EMBL" id="GGA48869.1"/>
    </source>
</evidence>
<organism evidence="9 10">
    <name type="scientific">Sphingomonas psychrolutea</name>
    <dbReference type="NCBI Taxonomy" id="1259676"/>
    <lineage>
        <taxon>Bacteria</taxon>
        <taxon>Pseudomonadati</taxon>
        <taxon>Pseudomonadota</taxon>
        <taxon>Alphaproteobacteria</taxon>
        <taxon>Sphingomonadales</taxon>
        <taxon>Sphingomonadaceae</taxon>
        <taxon>Sphingomonas</taxon>
    </lineage>
</organism>
<dbReference type="PANTHER" id="PTHR43549:SF3">
    <property type="entry name" value="MULTIDRUG RESISTANCE PROTEIN YPNP-RELATED"/>
    <property type="match status" value="1"/>
</dbReference>
<dbReference type="NCBIfam" id="TIGR00797">
    <property type="entry name" value="matE"/>
    <property type="match status" value="1"/>
</dbReference>
<feature type="transmembrane region" description="Helical" evidence="8">
    <location>
        <begin position="268"/>
        <end position="287"/>
    </location>
</feature>
<proteinExistence type="predicted"/>
<feature type="transmembrane region" description="Helical" evidence="8">
    <location>
        <begin position="147"/>
        <end position="167"/>
    </location>
</feature>
<evidence type="ECO:0000313" key="10">
    <source>
        <dbReference type="Proteomes" id="UP000618591"/>
    </source>
</evidence>
<reference evidence="10" key="1">
    <citation type="journal article" date="2019" name="Int. J. Syst. Evol. Microbiol.">
        <title>The Global Catalogue of Microorganisms (GCM) 10K type strain sequencing project: providing services to taxonomists for standard genome sequencing and annotation.</title>
        <authorList>
            <consortium name="The Broad Institute Genomics Platform"/>
            <consortium name="The Broad Institute Genome Sequencing Center for Infectious Disease"/>
            <person name="Wu L."/>
            <person name="Ma J."/>
        </authorList>
    </citation>
    <scope>NUCLEOTIDE SEQUENCE [LARGE SCALE GENOMIC DNA]</scope>
    <source>
        <strain evidence="10">CGMCC 1.10106</strain>
    </source>
</reference>
<dbReference type="Pfam" id="PF01554">
    <property type="entry name" value="MatE"/>
    <property type="match status" value="2"/>
</dbReference>
<dbReference type="PIRSF" id="PIRSF006603">
    <property type="entry name" value="DinF"/>
    <property type="match status" value="1"/>
</dbReference>
<evidence type="ECO:0000256" key="6">
    <source>
        <dbReference type="ARBA" id="ARBA00023136"/>
    </source>
</evidence>
<evidence type="ECO:0000256" key="5">
    <source>
        <dbReference type="ARBA" id="ARBA00022989"/>
    </source>
</evidence>
<feature type="transmembrane region" description="Helical" evidence="8">
    <location>
        <begin position="105"/>
        <end position="127"/>
    </location>
</feature>
<protein>
    <submittedName>
        <fullName evidence="9">MATE family efflux transporter</fullName>
    </submittedName>
</protein>
<feature type="region of interest" description="Disordered" evidence="7">
    <location>
        <begin position="467"/>
        <end position="488"/>
    </location>
</feature>
<name>A0ABQ1GRY4_9SPHN</name>
<keyword evidence="10" id="KW-1185">Reference proteome</keyword>
<dbReference type="Proteomes" id="UP000618591">
    <property type="component" value="Unassembled WGS sequence"/>
</dbReference>
<keyword evidence="3" id="KW-1003">Cell membrane</keyword>
<evidence type="ECO:0000256" key="2">
    <source>
        <dbReference type="ARBA" id="ARBA00022448"/>
    </source>
</evidence>
<gene>
    <name evidence="9" type="ORF">GCM10011395_18960</name>
</gene>
<keyword evidence="4 8" id="KW-0812">Transmembrane</keyword>
<keyword evidence="6 8" id="KW-0472">Membrane</keyword>
<keyword evidence="2" id="KW-0813">Transport</keyword>
<feature type="transmembrane region" description="Helical" evidence="8">
    <location>
        <begin position="375"/>
        <end position="395"/>
    </location>
</feature>
<feature type="transmembrane region" description="Helical" evidence="8">
    <location>
        <begin position="434"/>
        <end position="454"/>
    </location>
</feature>
<keyword evidence="5 8" id="KW-1133">Transmembrane helix</keyword>
<dbReference type="EMBL" id="BMDW01000010">
    <property type="protein sequence ID" value="GGA48869.1"/>
    <property type="molecule type" value="Genomic_DNA"/>
</dbReference>
<dbReference type="PANTHER" id="PTHR43549">
    <property type="entry name" value="MULTIDRUG RESISTANCE PROTEIN YPNP-RELATED"/>
    <property type="match status" value="1"/>
</dbReference>
<feature type="transmembrane region" description="Helical" evidence="8">
    <location>
        <begin position="207"/>
        <end position="232"/>
    </location>
</feature>
<sequence>MATSPTRTGAPTRPGQRDLTTGPIAATLLAFALPTLGSNILQSLNGSINTIWVGRFLGESAVSATANANTIMFLMFAAVFGFGMASTILIGQSMGRRDVEAARRAFGASIGIVMSGAVVIATLGWIFAPAILHALATPPSVMPLALAYLRVIFLALPASMLLVLLSMALRGIGDSVTPLWFTVLSVALDSGLNPIFIRGWFGMPALGIAGSATATLIASYVAAFGLLAYVYVRDLPIRLRGHEITWLIPSAALARTILAKGLPMGAQMLVVSLAALAMTGLVNRYGVDTSAAYGVSMQLWGYVQMPALAVGAAVSSMAAQNIGAGLWDRVDRITGSGILFSALITTTMVVAIIAFDRPVMAVFLGSDSPAIPIARHIQVLASWNFIVFGMTMVLFSTVRANGAVWAPLTMLIVSLFPVRLGFALAFEHSLGADSLWWSFPLGSLANLAMAAWYYRYGGWRAQRMVVPPEAPPEQGGDGEPVGRLHPAS</sequence>
<evidence type="ECO:0000256" key="3">
    <source>
        <dbReference type="ARBA" id="ARBA00022475"/>
    </source>
</evidence>
<dbReference type="InterPro" id="IPR002528">
    <property type="entry name" value="MATE_fam"/>
</dbReference>
<comment type="caution">
    <text evidence="9">The sequence shown here is derived from an EMBL/GenBank/DDBJ whole genome shotgun (WGS) entry which is preliminary data.</text>
</comment>
<evidence type="ECO:0000256" key="1">
    <source>
        <dbReference type="ARBA" id="ARBA00004429"/>
    </source>
</evidence>
<feature type="transmembrane region" description="Helical" evidence="8">
    <location>
        <begin position="402"/>
        <end position="422"/>
    </location>
</feature>
<dbReference type="InterPro" id="IPR048279">
    <property type="entry name" value="MdtK-like"/>
</dbReference>
<evidence type="ECO:0000256" key="8">
    <source>
        <dbReference type="SAM" id="Phobius"/>
    </source>
</evidence>
<feature type="transmembrane region" description="Helical" evidence="8">
    <location>
        <begin position="179"/>
        <end position="201"/>
    </location>
</feature>